<comment type="similarity">
    <text evidence="5">Belongs to the bacterial solute-binding protein 9 family.</text>
</comment>
<dbReference type="OrthoDB" id="9793396at2"/>
<dbReference type="EnsemblBacteria" id="AAQ00105">
    <property type="protein sequence ID" value="AAQ00105"/>
    <property type="gene ID" value="Pro_1060"/>
</dbReference>
<dbReference type="PRINTS" id="PR00691">
    <property type="entry name" value="ADHESINB"/>
</dbReference>
<name>Q7VBN2_PROMA</name>
<evidence type="ECO:0000256" key="1">
    <source>
        <dbReference type="ARBA" id="ARBA00004196"/>
    </source>
</evidence>
<protein>
    <submittedName>
        <fullName evidence="6">ABC-type Mn2+/Zn2+ transport system periplasmic component</fullName>
    </submittedName>
</protein>
<dbReference type="CDD" id="cd01137">
    <property type="entry name" value="PsaA"/>
    <property type="match status" value="1"/>
</dbReference>
<dbReference type="GO" id="GO:0030001">
    <property type="term" value="P:metal ion transport"/>
    <property type="evidence" value="ECO:0007669"/>
    <property type="project" value="InterPro"/>
</dbReference>
<dbReference type="RefSeq" id="WP_011125212.1">
    <property type="nucleotide sequence ID" value="NC_005042.1"/>
</dbReference>
<dbReference type="InterPro" id="IPR006127">
    <property type="entry name" value="ZnuA-like"/>
</dbReference>
<evidence type="ECO:0000256" key="4">
    <source>
        <dbReference type="ARBA" id="ARBA00022729"/>
    </source>
</evidence>
<evidence type="ECO:0000256" key="5">
    <source>
        <dbReference type="RuleBase" id="RU003512"/>
    </source>
</evidence>
<keyword evidence="2 5" id="KW-0813">Transport</keyword>
<evidence type="ECO:0000256" key="3">
    <source>
        <dbReference type="ARBA" id="ARBA00022723"/>
    </source>
</evidence>
<evidence type="ECO:0000313" key="7">
    <source>
        <dbReference type="Proteomes" id="UP000001420"/>
    </source>
</evidence>
<dbReference type="HOGENOM" id="CLU_016838_1_1_3"/>
<dbReference type="InterPro" id="IPR006129">
    <property type="entry name" value="AdhesinB"/>
</dbReference>
<gene>
    <name evidence="6" type="primary">znuA</name>
    <name evidence="6" type="ordered locus">Pro_1060</name>
</gene>
<dbReference type="InterPro" id="IPR050492">
    <property type="entry name" value="Bact_metal-bind_prot9"/>
</dbReference>
<keyword evidence="3" id="KW-0479">Metal-binding</keyword>
<dbReference type="Proteomes" id="UP000001420">
    <property type="component" value="Chromosome"/>
</dbReference>
<keyword evidence="7" id="KW-1185">Reference proteome</keyword>
<dbReference type="GO" id="GO:0007155">
    <property type="term" value="P:cell adhesion"/>
    <property type="evidence" value="ECO:0007669"/>
    <property type="project" value="InterPro"/>
</dbReference>
<accession>Q7VBN2</accession>
<keyword evidence="4" id="KW-0732">Signal</keyword>
<dbReference type="InterPro" id="IPR006128">
    <property type="entry name" value="Lipoprotein_PsaA-like"/>
</dbReference>
<dbReference type="PRINTS" id="PR00690">
    <property type="entry name" value="ADHESNFAMILY"/>
</dbReference>
<organism evidence="6 7">
    <name type="scientific">Prochlorococcus marinus (strain SARG / CCMP1375 / SS120)</name>
    <dbReference type="NCBI Taxonomy" id="167539"/>
    <lineage>
        <taxon>Bacteria</taxon>
        <taxon>Bacillati</taxon>
        <taxon>Cyanobacteriota</taxon>
        <taxon>Cyanophyceae</taxon>
        <taxon>Synechococcales</taxon>
        <taxon>Prochlorococcaceae</taxon>
        <taxon>Prochlorococcus</taxon>
    </lineage>
</organism>
<comment type="subcellular location">
    <subcellularLocation>
        <location evidence="1">Cell envelope</location>
    </subcellularLocation>
</comment>
<dbReference type="SUPFAM" id="SSF53807">
    <property type="entry name" value="Helical backbone' metal receptor"/>
    <property type="match status" value="1"/>
</dbReference>
<evidence type="ECO:0000256" key="2">
    <source>
        <dbReference type="ARBA" id="ARBA00022448"/>
    </source>
</evidence>
<dbReference type="eggNOG" id="COG0803">
    <property type="taxonomic scope" value="Bacteria"/>
</dbReference>
<dbReference type="STRING" id="167539.Pro_1060"/>
<dbReference type="KEGG" id="pma:Pro_1060"/>
<dbReference type="GO" id="GO:0030313">
    <property type="term" value="C:cell envelope"/>
    <property type="evidence" value="ECO:0007669"/>
    <property type="project" value="UniProtKB-SubCell"/>
</dbReference>
<dbReference type="GO" id="GO:0046872">
    <property type="term" value="F:metal ion binding"/>
    <property type="evidence" value="ECO:0007669"/>
    <property type="project" value="UniProtKB-KW"/>
</dbReference>
<dbReference type="EMBL" id="AE017126">
    <property type="protein sequence ID" value="AAQ00105.1"/>
    <property type="molecule type" value="Genomic_DNA"/>
</dbReference>
<dbReference type="Gene3D" id="3.40.50.1980">
    <property type="entry name" value="Nitrogenase molybdenum iron protein domain"/>
    <property type="match status" value="2"/>
</dbReference>
<sequence>MLSCKATVERSYSSKDPDRLKVLTTFTVLADIAKNIAGDRLDVQSITKPGAEIHGYKPTPSDLVNAANSDLILENGFGLELWAKKFISSLNKDIPTVVLSEGMEPLNIAGDAYKGKPNPHAWMSPNRALHYVDKIVKAFIFIDPEGKAIYLKNGQAYKQELLALDKELSFALKSIPSKKRILVSCEGALSYLAEDYGFEEAYLWPVNAESQVTPRRMERLIAKIRETKVPVIFCETTVSAKAQKEVARITNTSFGGKFYVDSLSDSDGPASTFLDLQRHNVQLILEGFSK</sequence>
<dbReference type="PANTHER" id="PTHR42953:SF1">
    <property type="entry name" value="METAL-BINDING PROTEIN HI_0362-RELATED"/>
    <property type="match status" value="1"/>
</dbReference>
<reference evidence="6 7" key="1">
    <citation type="journal article" date="2003" name="Proc. Natl. Acad. Sci. U.S.A.">
        <title>Genome sequence of the cyanobacterium Prochlorococcus marinus SS120, a nearly minimal oxyphototrophic genome.</title>
        <authorList>
            <person name="Dufresne A."/>
            <person name="Salanoubat M."/>
            <person name="Partensky F."/>
            <person name="Artiguenave F."/>
            <person name="Axmann I.M."/>
            <person name="Barbe V."/>
            <person name="Duprat S."/>
            <person name="Galperin M.Y."/>
            <person name="Koonin E.V."/>
            <person name="Le Gall F."/>
            <person name="Makarova K.S."/>
            <person name="Ostrowski M."/>
            <person name="Oztas S."/>
            <person name="Robert C."/>
            <person name="Rogozin I.B."/>
            <person name="Scanlan D.J."/>
            <person name="Tandeau de Marsac N."/>
            <person name="Weissenbach J."/>
            <person name="Wincker P."/>
            <person name="Wolf Y.I."/>
            <person name="Hess W.R."/>
        </authorList>
    </citation>
    <scope>NUCLEOTIDE SEQUENCE [LARGE SCALE GENOMIC DNA]</scope>
    <source>
        <strain evidence="7">SARG / CCMP1375 / SS120</strain>
    </source>
</reference>
<dbReference type="PATRIC" id="fig|167539.5.peg.1110"/>
<dbReference type="Pfam" id="PF01297">
    <property type="entry name" value="ZnuA"/>
    <property type="match status" value="1"/>
</dbReference>
<dbReference type="AlphaFoldDB" id="Q7VBN2"/>
<proteinExistence type="inferred from homology"/>
<dbReference type="PANTHER" id="PTHR42953">
    <property type="entry name" value="HIGH-AFFINITY ZINC UPTAKE SYSTEM PROTEIN ZNUA-RELATED"/>
    <property type="match status" value="1"/>
</dbReference>
<evidence type="ECO:0000313" key="6">
    <source>
        <dbReference type="EMBL" id="AAQ00105.1"/>
    </source>
</evidence>